<organism evidence="9 10">
    <name type="scientific">Aromia moschata</name>
    <dbReference type="NCBI Taxonomy" id="1265417"/>
    <lineage>
        <taxon>Eukaryota</taxon>
        <taxon>Metazoa</taxon>
        <taxon>Ecdysozoa</taxon>
        <taxon>Arthropoda</taxon>
        <taxon>Hexapoda</taxon>
        <taxon>Insecta</taxon>
        <taxon>Pterygota</taxon>
        <taxon>Neoptera</taxon>
        <taxon>Endopterygota</taxon>
        <taxon>Coleoptera</taxon>
        <taxon>Polyphaga</taxon>
        <taxon>Cucujiformia</taxon>
        <taxon>Chrysomeloidea</taxon>
        <taxon>Cerambycidae</taxon>
        <taxon>Cerambycinae</taxon>
        <taxon>Callichromatini</taxon>
        <taxon>Aromia</taxon>
    </lineage>
</organism>
<comment type="subcellular location">
    <subcellularLocation>
        <location evidence="1">Cell membrane</location>
        <topology evidence="1">Multi-pass membrane protein</topology>
    </subcellularLocation>
</comment>
<reference evidence="9" key="1">
    <citation type="journal article" date="2023" name="Insect Mol. Biol.">
        <title>Genome sequencing provides insights into the evolution of gene families encoding plant cell wall-degrading enzymes in longhorned beetles.</title>
        <authorList>
            <person name="Shin N.R."/>
            <person name="Okamura Y."/>
            <person name="Kirsch R."/>
            <person name="Pauchet Y."/>
        </authorList>
    </citation>
    <scope>NUCLEOTIDE SEQUENCE</scope>
    <source>
        <strain evidence="9">AMC_N1</strain>
    </source>
</reference>
<evidence type="ECO:0000256" key="3">
    <source>
        <dbReference type="ARBA" id="ARBA00022475"/>
    </source>
</evidence>
<dbReference type="EMBL" id="JAPWTK010000395">
    <property type="protein sequence ID" value="KAJ8940986.1"/>
    <property type="molecule type" value="Genomic_DNA"/>
</dbReference>
<accession>A0AAV8XQY4</accession>
<feature type="transmembrane region" description="Helical" evidence="8">
    <location>
        <begin position="139"/>
        <end position="159"/>
    </location>
</feature>
<sequence length="252" mass="29089">MTIAGIEHALAHLCSLVFQFLNLQRTFNWNYADVFIILIGWSYTFRLRQISERLKFLTRFKMILWDAILHAVEKEFSKMNNASAFRNIRRDYVKLIELGETINKRLSFIIILCFSLNIYFILVQLFNSLGTSDNTLEKVYFYISFGLIVIRISCTCILGGEVFEEWKKIGTTLFSVQSSAYNTEVQRFTDHVVTYELALTGRNFFRISRSLILKIAGAVVTYELVMIQFNTATFAASRAAEIANDAENNKSI</sequence>
<comment type="similarity">
    <text evidence="2">Belongs to the insect chemoreceptor superfamily. Gustatory receptor (GR) family. Gr5a subfamily.</text>
</comment>
<gene>
    <name evidence="9" type="ORF">NQ318_011720</name>
</gene>
<name>A0AAV8XQY4_9CUCU</name>
<dbReference type="GO" id="GO:0005886">
    <property type="term" value="C:plasma membrane"/>
    <property type="evidence" value="ECO:0007669"/>
    <property type="project" value="UniProtKB-SubCell"/>
</dbReference>
<protein>
    <recommendedName>
        <fullName evidence="11">Gustatory receptor</fullName>
    </recommendedName>
</protein>
<evidence type="ECO:0000256" key="2">
    <source>
        <dbReference type="ARBA" id="ARBA00005327"/>
    </source>
</evidence>
<dbReference type="PANTHER" id="PTHR21421:SF29">
    <property type="entry name" value="GUSTATORY RECEPTOR 5A FOR TREHALOSE-RELATED"/>
    <property type="match status" value="1"/>
</dbReference>
<evidence type="ECO:0008006" key="11">
    <source>
        <dbReference type="Google" id="ProtNLM"/>
    </source>
</evidence>
<dbReference type="AlphaFoldDB" id="A0AAV8XQY4"/>
<keyword evidence="5 8" id="KW-1133">Transmembrane helix</keyword>
<keyword evidence="6 8" id="KW-0472">Membrane</keyword>
<evidence type="ECO:0000256" key="4">
    <source>
        <dbReference type="ARBA" id="ARBA00022692"/>
    </source>
</evidence>
<evidence type="ECO:0000256" key="7">
    <source>
        <dbReference type="ARBA" id="ARBA00023170"/>
    </source>
</evidence>
<keyword evidence="4 8" id="KW-0812">Transmembrane</keyword>
<dbReference type="GO" id="GO:0050916">
    <property type="term" value="P:sensory perception of sweet taste"/>
    <property type="evidence" value="ECO:0007669"/>
    <property type="project" value="UniProtKB-ARBA"/>
</dbReference>
<evidence type="ECO:0000313" key="9">
    <source>
        <dbReference type="EMBL" id="KAJ8940986.1"/>
    </source>
</evidence>
<keyword evidence="10" id="KW-1185">Reference proteome</keyword>
<proteinExistence type="inferred from homology"/>
<feature type="transmembrane region" description="Helical" evidence="8">
    <location>
        <begin position="27"/>
        <end position="45"/>
    </location>
</feature>
<evidence type="ECO:0000256" key="5">
    <source>
        <dbReference type="ARBA" id="ARBA00022989"/>
    </source>
</evidence>
<evidence type="ECO:0000256" key="8">
    <source>
        <dbReference type="SAM" id="Phobius"/>
    </source>
</evidence>
<dbReference type="Pfam" id="PF06151">
    <property type="entry name" value="Trehalose_recp"/>
    <property type="match status" value="1"/>
</dbReference>
<feature type="transmembrane region" description="Helical" evidence="8">
    <location>
        <begin position="106"/>
        <end position="127"/>
    </location>
</feature>
<dbReference type="PANTHER" id="PTHR21421">
    <property type="entry name" value="GUSTATORY RECEPTOR"/>
    <property type="match status" value="1"/>
</dbReference>
<comment type="caution">
    <text evidence="9">The sequence shown here is derived from an EMBL/GenBank/DDBJ whole genome shotgun (WGS) entry which is preliminary data.</text>
</comment>
<keyword evidence="3" id="KW-1003">Cell membrane</keyword>
<dbReference type="GO" id="GO:0008527">
    <property type="term" value="F:taste receptor activity"/>
    <property type="evidence" value="ECO:0007669"/>
    <property type="project" value="InterPro"/>
</dbReference>
<evidence type="ECO:0000256" key="1">
    <source>
        <dbReference type="ARBA" id="ARBA00004651"/>
    </source>
</evidence>
<keyword evidence="7" id="KW-0675">Receptor</keyword>
<dbReference type="InterPro" id="IPR009318">
    <property type="entry name" value="Gustatory_rcpt"/>
</dbReference>
<evidence type="ECO:0000313" key="10">
    <source>
        <dbReference type="Proteomes" id="UP001162162"/>
    </source>
</evidence>
<evidence type="ECO:0000256" key="6">
    <source>
        <dbReference type="ARBA" id="ARBA00023136"/>
    </source>
</evidence>
<dbReference type="Proteomes" id="UP001162162">
    <property type="component" value="Unassembled WGS sequence"/>
</dbReference>